<keyword evidence="3" id="KW-1185">Reference proteome</keyword>
<dbReference type="Proteomes" id="UP001149090">
    <property type="component" value="Unassembled WGS sequence"/>
</dbReference>
<dbReference type="SUPFAM" id="SSF49879">
    <property type="entry name" value="SMAD/FHA domain"/>
    <property type="match status" value="1"/>
</dbReference>
<dbReference type="InterPro" id="IPR008984">
    <property type="entry name" value="SMAD_FHA_dom_sf"/>
</dbReference>
<dbReference type="Pfam" id="PF00498">
    <property type="entry name" value="FHA"/>
    <property type="match status" value="1"/>
</dbReference>
<dbReference type="PROSITE" id="PS50006">
    <property type="entry name" value="FHA_DOMAIN"/>
    <property type="match status" value="1"/>
</dbReference>
<evidence type="ECO:0000313" key="2">
    <source>
        <dbReference type="EMBL" id="KAJ5067235.1"/>
    </source>
</evidence>
<dbReference type="EMBL" id="JAPDFW010000131">
    <property type="protein sequence ID" value="KAJ5067235.1"/>
    <property type="molecule type" value="Genomic_DNA"/>
</dbReference>
<comment type="caution">
    <text evidence="2">The sequence shown here is derived from an EMBL/GenBank/DDBJ whole genome shotgun (WGS) entry which is preliminary data.</text>
</comment>
<accession>A0A9Q0L9I9</accession>
<sequence>MCLYVKETNQIFDLNSHDCLIGRSQDCHLQIELNHVSRKHALIRFKENGKITIVNFGINGTLKITRKDIVTKLSFDFSENFEQNQNNNEKTPILLLNKNSKIPNIEITNKKELEMIEEKFQQLFHSKKKIKKNKNKQNFLKKQIPNQETTQINIQFQELLALSKKSGTKNNQFKFSNQENISQNFQNKFSNEKQKSPKLIQAFQTAMNSITFENNNNENKNNKNKNKKKIENSQILTQSLLKNQRNKLKKTKQTKFISPMTQIQNEIKGKNPIREKIQNYGFNSPLTLKKQKEIAKENQQEKSKFAQEIANRVVPVPFVVYENFDEDYFEEDYFD</sequence>
<organism evidence="2 3">
    <name type="scientific">Anaeramoeba ignava</name>
    <name type="common">Anaerobic marine amoeba</name>
    <dbReference type="NCBI Taxonomy" id="1746090"/>
    <lineage>
        <taxon>Eukaryota</taxon>
        <taxon>Metamonada</taxon>
        <taxon>Anaeramoebidae</taxon>
        <taxon>Anaeramoeba</taxon>
    </lineage>
</organism>
<dbReference type="AlphaFoldDB" id="A0A9Q0L9I9"/>
<dbReference type="OrthoDB" id="6288785at2759"/>
<dbReference type="InterPro" id="IPR000253">
    <property type="entry name" value="FHA_dom"/>
</dbReference>
<evidence type="ECO:0000313" key="3">
    <source>
        <dbReference type="Proteomes" id="UP001149090"/>
    </source>
</evidence>
<dbReference type="Gene3D" id="2.60.200.20">
    <property type="match status" value="1"/>
</dbReference>
<gene>
    <name evidence="2" type="ORF">M0811_13105</name>
</gene>
<protein>
    <submittedName>
        <fullName evidence="2">Traf-interacting protein with fha domain-containing protein b</fullName>
    </submittedName>
</protein>
<dbReference type="SMART" id="SM00240">
    <property type="entry name" value="FHA"/>
    <property type="match status" value="1"/>
</dbReference>
<proteinExistence type="predicted"/>
<reference evidence="2" key="1">
    <citation type="submission" date="2022-10" db="EMBL/GenBank/DDBJ databases">
        <title>Novel sulphate-reducing endosymbionts in the free-living metamonad Anaeramoeba.</title>
        <authorList>
            <person name="Jerlstrom-Hultqvist J."/>
            <person name="Cepicka I."/>
            <person name="Gallot-Lavallee L."/>
            <person name="Salas-Leiva D."/>
            <person name="Curtis B.A."/>
            <person name="Zahonova K."/>
            <person name="Pipaliya S."/>
            <person name="Dacks J."/>
            <person name="Roger A.J."/>
        </authorList>
    </citation>
    <scope>NUCLEOTIDE SEQUENCE</scope>
    <source>
        <strain evidence="2">BMAN</strain>
    </source>
</reference>
<feature type="domain" description="FHA" evidence="1">
    <location>
        <begin position="19"/>
        <end position="62"/>
    </location>
</feature>
<name>A0A9Q0L9I9_ANAIG</name>
<evidence type="ECO:0000259" key="1">
    <source>
        <dbReference type="PROSITE" id="PS50006"/>
    </source>
</evidence>